<evidence type="ECO:0000313" key="2">
    <source>
        <dbReference type="Proteomes" id="UP001303946"/>
    </source>
</evidence>
<dbReference type="EMBL" id="CP136336">
    <property type="protein sequence ID" value="WOB06958.1"/>
    <property type="molecule type" value="Genomic_DNA"/>
</dbReference>
<sequence length="115" mass="12712">MQSLVLRIDPKPLTNTDADLRYEIPDRLRDASAGMIKDSGYDYEPDTYAMHIYLSAESAETALPFVIELLERNALDEPNLLQAVLVGVSDLPVLESSTYRVVHPLGRSGAIGRIP</sequence>
<accession>A0ABZ0CVT0</accession>
<keyword evidence="2" id="KW-1185">Reference proteome</keyword>
<gene>
    <name evidence="1" type="ORF">RXV79_18770</name>
</gene>
<dbReference type="RefSeq" id="WP_316699610.1">
    <property type="nucleotide sequence ID" value="NZ_CP136336.1"/>
</dbReference>
<name>A0ABZ0CVT0_9BURK</name>
<evidence type="ECO:0000313" key="1">
    <source>
        <dbReference type="EMBL" id="WOB06958.1"/>
    </source>
</evidence>
<proteinExistence type="predicted"/>
<dbReference type="Proteomes" id="UP001303946">
    <property type="component" value="Chromosome"/>
</dbReference>
<reference evidence="1 2" key="1">
    <citation type="submission" date="2023-10" db="EMBL/GenBank/DDBJ databases">
        <title>Bacteria for the degradation of biodegradable plastic PBAT(Polybutylene adipate terephthalate).</title>
        <authorList>
            <person name="Weon H.-Y."/>
            <person name="Yeon J."/>
        </authorList>
    </citation>
    <scope>NUCLEOTIDE SEQUENCE [LARGE SCALE GENOMIC DNA]</scope>
    <source>
        <strain evidence="1 2">SBD 7-3</strain>
    </source>
</reference>
<protein>
    <submittedName>
        <fullName evidence="1">Uncharacterized protein</fullName>
    </submittedName>
</protein>
<organism evidence="1 2">
    <name type="scientific">Piscinibacter gummiphilus</name>
    <dbReference type="NCBI Taxonomy" id="946333"/>
    <lineage>
        <taxon>Bacteria</taxon>
        <taxon>Pseudomonadati</taxon>
        <taxon>Pseudomonadota</taxon>
        <taxon>Betaproteobacteria</taxon>
        <taxon>Burkholderiales</taxon>
        <taxon>Sphaerotilaceae</taxon>
        <taxon>Piscinibacter</taxon>
    </lineage>
</organism>